<reference evidence="2 3" key="1">
    <citation type="submission" date="2018-06" db="EMBL/GenBank/DDBJ databases">
        <title>Genomic Encyclopedia of Archaeal and Bacterial Type Strains, Phase II (KMG-II): from individual species to whole genera.</title>
        <authorList>
            <person name="Goeker M."/>
        </authorList>
    </citation>
    <scope>NUCLEOTIDE SEQUENCE [LARGE SCALE GENOMIC DNA]</scope>
    <source>
        <strain evidence="2 3">ATCC BAA-1881</strain>
    </source>
</reference>
<keyword evidence="1" id="KW-1133">Transmembrane helix</keyword>
<feature type="transmembrane region" description="Helical" evidence="1">
    <location>
        <begin position="98"/>
        <end position="119"/>
    </location>
</feature>
<sequence>MTLDVGDDLYKLLYRFQNGDYKNQGLIIGINADSRYLFLQYGSGVALTREEAKQAGDEFRRVVASKGYTEGVLAALASLEKTLTSKGVMGAQNPLGQLLPWIIGGIVVIVVAGGGWLLYVRRKKAQQSPAPEEEST</sequence>
<keyword evidence="1" id="KW-0472">Membrane</keyword>
<keyword evidence="3" id="KW-1185">Reference proteome</keyword>
<accession>A0A326TZ04</accession>
<dbReference type="Proteomes" id="UP000248806">
    <property type="component" value="Unassembled WGS sequence"/>
</dbReference>
<comment type="caution">
    <text evidence="2">The sequence shown here is derived from an EMBL/GenBank/DDBJ whole genome shotgun (WGS) entry which is preliminary data.</text>
</comment>
<dbReference type="AlphaFoldDB" id="A0A326TZ04"/>
<evidence type="ECO:0000313" key="3">
    <source>
        <dbReference type="Proteomes" id="UP000248806"/>
    </source>
</evidence>
<gene>
    <name evidence="2" type="ORF">EI42_05503</name>
</gene>
<protein>
    <recommendedName>
        <fullName evidence="4">TPM domain-containing protein</fullName>
    </recommendedName>
</protein>
<name>A0A326TZ04_THEHA</name>
<dbReference type="EMBL" id="QKUF01000033">
    <property type="protein sequence ID" value="PZW22481.1"/>
    <property type="molecule type" value="Genomic_DNA"/>
</dbReference>
<evidence type="ECO:0008006" key="4">
    <source>
        <dbReference type="Google" id="ProtNLM"/>
    </source>
</evidence>
<evidence type="ECO:0000256" key="1">
    <source>
        <dbReference type="SAM" id="Phobius"/>
    </source>
</evidence>
<proteinExistence type="predicted"/>
<evidence type="ECO:0000313" key="2">
    <source>
        <dbReference type="EMBL" id="PZW22481.1"/>
    </source>
</evidence>
<keyword evidence="1" id="KW-0812">Transmembrane</keyword>
<organism evidence="2 3">
    <name type="scientific">Thermosporothrix hazakensis</name>
    <dbReference type="NCBI Taxonomy" id="644383"/>
    <lineage>
        <taxon>Bacteria</taxon>
        <taxon>Bacillati</taxon>
        <taxon>Chloroflexota</taxon>
        <taxon>Ktedonobacteria</taxon>
        <taxon>Ktedonobacterales</taxon>
        <taxon>Thermosporotrichaceae</taxon>
        <taxon>Thermosporothrix</taxon>
    </lineage>
</organism>
<dbReference type="RefSeq" id="WP_111325751.1">
    <property type="nucleotide sequence ID" value="NZ_BIFX01000001.1"/>
</dbReference>